<feature type="transmembrane region" description="Helical" evidence="6">
    <location>
        <begin position="256"/>
        <end position="277"/>
    </location>
</feature>
<keyword evidence="4" id="KW-0813">Transport</keyword>
<dbReference type="Proteomes" id="UP001622612">
    <property type="component" value="Chromosome"/>
</dbReference>
<feature type="transmembrane region" description="Helical" evidence="6">
    <location>
        <begin position="205"/>
        <end position="228"/>
    </location>
</feature>
<comment type="similarity">
    <text evidence="2">Belongs to the multi antimicrobial extrusion (MATE) (TC 2.A.66.1) family.</text>
</comment>
<gene>
    <name evidence="7" type="ORF">LQ356_02930</name>
</gene>
<evidence type="ECO:0000256" key="6">
    <source>
        <dbReference type="SAM" id="Phobius"/>
    </source>
</evidence>
<evidence type="ECO:0000313" key="7">
    <source>
        <dbReference type="EMBL" id="WYM97130.1"/>
    </source>
</evidence>
<evidence type="ECO:0000256" key="3">
    <source>
        <dbReference type="ARBA" id="ARBA00020268"/>
    </source>
</evidence>
<protein>
    <recommendedName>
        <fullName evidence="3">Probable multidrug resistance protein NorM</fullName>
    </recommendedName>
    <alternativeName>
        <fullName evidence="5">Multidrug-efflux transporter</fullName>
    </alternativeName>
</protein>
<evidence type="ECO:0000256" key="5">
    <source>
        <dbReference type="ARBA" id="ARBA00031636"/>
    </source>
</evidence>
<dbReference type="RefSeq" id="WP_405311400.1">
    <property type="nucleotide sequence ID" value="NZ_CP088155.1"/>
</dbReference>
<proteinExistence type="inferred from homology"/>
<dbReference type="PANTHER" id="PTHR43298">
    <property type="entry name" value="MULTIDRUG RESISTANCE PROTEIN NORM-RELATED"/>
    <property type="match status" value="1"/>
</dbReference>
<accession>A0ABZ2TL09</accession>
<feature type="transmembrane region" description="Helical" evidence="6">
    <location>
        <begin position="420"/>
        <end position="443"/>
    </location>
</feature>
<feature type="transmembrane region" description="Helical" evidence="6">
    <location>
        <begin position="108"/>
        <end position="125"/>
    </location>
</feature>
<comment type="function">
    <text evidence="1">Multidrug efflux pump.</text>
</comment>
<evidence type="ECO:0000313" key="8">
    <source>
        <dbReference type="Proteomes" id="UP001622612"/>
    </source>
</evidence>
<reference evidence="7" key="1">
    <citation type="submission" date="2021-11" db="EMBL/GenBank/DDBJ databases">
        <title>The first genome sequence of unculturable Mycoplasma faucium obtained by de novo assembly of metagenomic reads.</title>
        <authorList>
            <person name="Sabat A.J."/>
            <person name="Bathoorn E."/>
            <person name="Akkerboom V."/>
            <person name="Friedrich A.W."/>
        </authorList>
    </citation>
    <scope>NUCLEOTIDE SEQUENCE [LARGE SCALE GENOMIC DNA]</scope>
    <source>
        <strain evidence="7">UMCG-MFM1</strain>
    </source>
</reference>
<keyword evidence="6" id="KW-0812">Transmembrane</keyword>
<name>A0ABZ2TL09_9BACT</name>
<dbReference type="Pfam" id="PF01554">
    <property type="entry name" value="MatE"/>
    <property type="match status" value="1"/>
</dbReference>
<evidence type="ECO:0000256" key="4">
    <source>
        <dbReference type="ARBA" id="ARBA00022448"/>
    </source>
</evidence>
<feature type="transmembrane region" description="Helical" evidence="6">
    <location>
        <begin position="345"/>
        <end position="365"/>
    </location>
</feature>
<feature type="transmembrane region" description="Helical" evidence="6">
    <location>
        <begin position="297"/>
        <end position="324"/>
    </location>
</feature>
<dbReference type="EMBL" id="CP088155">
    <property type="protein sequence ID" value="WYM97130.1"/>
    <property type="molecule type" value="Genomic_DNA"/>
</dbReference>
<dbReference type="InterPro" id="IPR002528">
    <property type="entry name" value="MATE_fam"/>
</dbReference>
<keyword evidence="6" id="KW-0472">Membrane</keyword>
<keyword evidence="6" id="KW-1133">Transmembrane helix</keyword>
<feature type="transmembrane region" description="Helical" evidence="6">
    <location>
        <begin position="68"/>
        <end position="88"/>
    </location>
</feature>
<organism evidence="7 8">
    <name type="scientific">Metamycoplasma faucium</name>
    <dbReference type="NCBI Taxonomy" id="56142"/>
    <lineage>
        <taxon>Bacteria</taxon>
        <taxon>Bacillati</taxon>
        <taxon>Mycoplasmatota</taxon>
        <taxon>Mycoplasmoidales</taxon>
        <taxon>Metamycoplasmataceae</taxon>
        <taxon>Metamycoplasma</taxon>
    </lineage>
</organism>
<feature type="transmembrane region" description="Helical" evidence="6">
    <location>
        <begin position="177"/>
        <end position="199"/>
    </location>
</feature>
<dbReference type="InterPro" id="IPR050222">
    <property type="entry name" value="MATE_MdtK"/>
</dbReference>
<feature type="transmembrane region" description="Helical" evidence="6">
    <location>
        <begin position="455"/>
        <end position="475"/>
    </location>
</feature>
<dbReference type="PANTHER" id="PTHR43298:SF2">
    <property type="entry name" value="FMN_FAD EXPORTER YEEO-RELATED"/>
    <property type="match status" value="1"/>
</dbReference>
<sequence>MNSVSTKVKAKNWLKKLFPQTKLDWKMYFIKTLPIIFGEILFCVNGFLDNFMVSHIPYGIDGLTFANTWTGIIFTIFFAIQGIVAMFVGQYYGKGEYDKVRQVMNIRVWIYLFIVIFFCLPAWINPTAMIKAAGGKNISLEVIKIANNYLLLITISWVLNAYVFNTNMLLNEVGHSNFALISSILSLLSNASINAIFLYGFKKPAYYAAIGSIISTLVCTISDLSFAFSKDRKIFLNPFGLFHISRPIAKQIFKRIPSMLLMITAMGTLPIRTLIWARSFPENSIGKKWMGISGITILGLVESLSSIASAVTSACSSNVSYFVASKLGTNEYEEAEKHAYALKGFHTLCGIILSVLMIGIVYSIAYSSLTSGGISQNVENYFKDKNNLDAINKEFSNPEINASFIQTRINEAKLVFRNNFLYSCFTFIVINPLWCWFYTVAALIRAGGKPMVSSITTLVANILSFIWLIVIGFVFVKNYPLTFNLPLSYFLFYLFDFVRLIIFEIVLYKFNWKQNITLETQTSKNRKYD</sequence>
<keyword evidence="8" id="KW-1185">Reference proteome</keyword>
<evidence type="ECO:0000256" key="2">
    <source>
        <dbReference type="ARBA" id="ARBA00010199"/>
    </source>
</evidence>
<feature type="transmembrane region" description="Helical" evidence="6">
    <location>
        <begin position="145"/>
        <end position="165"/>
    </location>
</feature>
<evidence type="ECO:0000256" key="1">
    <source>
        <dbReference type="ARBA" id="ARBA00003408"/>
    </source>
</evidence>
<feature type="transmembrane region" description="Helical" evidence="6">
    <location>
        <begin position="28"/>
        <end position="48"/>
    </location>
</feature>
<feature type="transmembrane region" description="Helical" evidence="6">
    <location>
        <begin position="487"/>
        <end position="508"/>
    </location>
</feature>